<accession>A0A1Q8Y9H4</accession>
<feature type="region of interest" description="Disordered" evidence="1">
    <location>
        <begin position="193"/>
        <end position="221"/>
    </location>
</feature>
<reference evidence="2 3" key="1">
    <citation type="submission" date="2017-01" db="EMBL/GenBank/DDBJ databases">
        <title>Genome sequence of Rhodoferax antarcticus ANT.BR, a psychrophilic purple nonsulfur bacterium from an Antarctic microbial mat.</title>
        <authorList>
            <person name="Baker J."/>
            <person name="Riester C."/>
            <person name="Skinner B."/>
            <person name="Newell A."/>
            <person name="Swingley W."/>
            <person name="Madigan M."/>
            <person name="Jung D."/>
            <person name="Asao M."/>
            <person name="Chen M."/>
            <person name="Loughlin P."/>
            <person name="Pan H."/>
            <person name="Lin S."/>
            <person name="Li N."/>
            <person name="Shaw J."/>
            <person name="Prado M."/>
            <person name="Sherman C."/>
            <person name="Li X."/>
            <person name="Tang J."/>
            <person name="Blankenship R."/>
            <person name="Zhao T."/>
            <person name="Touchman J."/>
            <person name="Sattley M."/>
        </authorList>
    </citation>
    <scope>NUCLEOTIDE SEQUENCE [LARGE SCALE GENOMIC DNA]</scope>
    <source>
        <strain evidence="2 3">ANT.BR</strain>
    </source>
</reference>
<protein>
    <recommendedName>
        <fullName evidence="4">SprT-like domain-containing protein</fullName>
    </recommendedName>
</protein>
<dbReference type="Proteomes" id="UP000185911">
    <property type="component" value="Unassembled WGS sequence"/>
</dbReference>
<proteinExistence type="predicted"/>
<name>A0A1Q8Y9H4_9BURK</name>
<evidence type="ECO:0000313" key="2">
    <source>
        <dbReference type="EMBL" id="OLP04658.1"/>
    </source>
</evidence>
<comment type="caution">
    <text evidence="2">The sequence shown here is derived from an EMBL/GenBank/DDBJ whole genome shotgun (WGS) entry which is preliminary data.</text>
</comment>
<sequence length="221" mass="24210">MRPMFDALEAPLPNRMRISIGFTSNGMRGRRIGECWDSRCSLDDHFEIFIRPDLAASPNAMPMQVAAILAHELVHAAIGIRAGHGPLFRRVAKGLGLQGKMTATVAGPDFEVAIAPILIAVGALPHGRLESKRLGTAEDIEDENKVGPKDKQPTPTTDEADYPMTTGPKRQTRRHIKCQCEVCGYTVRTSKKWLNESGPPICPKHKQMKVVDDGSSTDSDE</sequence>
<feature type="region of interest" description="Disordered" evidence="1">
    <location>
        <begin position="135"/>
        <end position="173"/>
    </location>
</feature>
<feature type="compositionally biased region" description="Basic and acidic residues" evidence="1">
    <location>
        <begin position="143"/>
        <end position="152"/>
    </location>
</feature>
<evidence type="ECO:0000313" key="3">
    <source>
        <dbReference type="Proteomes" id="UP000185911"/>
    </source>
</evidence>
<evidence type="ECO:0008006" key="4">
    <source>
        <dbReference type="Google" id="ProtNLM"/>
    </source>
</evidence>
<evidence type="ECO:0000256" key="1">
    <source>
        <dbReference type="SAM" id="MobiDB-lite"/>
    </source>
</evidence>
<gene>
    <name evidence="2" type="ORF">BLL52_4312</name>
</gene>
<keyword evidence="3" id="KW-1185">Reference proteome</keyword>
<dbReference type="AlphaFoldDB" id="A0A1Q8Y9H4"/>
<dbReference type="EMBL" id="MSYM01000020">
    <property type="protein sequence ID" value="OLP04658.1"/>
    <property type="molecule type" value="Genomic_DNA"/>
</dbReference>
<organism evidence="2 3">
    <name type="scientific">Rhodoferax antarcticus ANT.BR</name>
    <dbReference type="NCBI Taxonomy" id="1111071"/>
    <lineage>
        <taxon>Bacteria</taxon>
        <taxon>Pseudomonadati</taxon>
        <taxon>Pseudomonadota</taxon>
        <taxon>Betaproteobacteria</taxon>
        <taxon>Burkholderiales</taxon>
        <taxon>Comamonadaceae</taxon>
        <taxon>Rhodoferax</taxon>
    </lineage>
</organism>